<name>A0A9N9DYP9_9GLOM</name>
<proteinExistence type="predicted"/>
<evidence type="ECO:0000313" key="2">
    <source>
        <dbReference type="Proteomes" id="UP000789706"/>
    </source>
</evidence>
<dbReference type="EMBL" id="CAJVPK010006655">
    <property type="protein sequence ID" value="CAG8652140.1"/>
    <property type="molecule type" value="Genomic_DNA"/>
</dbReference>
<feature type="non-terminal residue" evidence="1">
    <location>
        <position position="1"/>
    </location>
</feature>
<keyword evidence="2" id="KW-1185">Reference proteome</keyword>
<protein>
    <submittedName>
        <fullName evidence="1">300_t:CDS:1</fullName>
    </submittedName>
</protein>
<sequence length="65" mass="7628">PGLQEYYYEENQDNSIEVPLETRKISIEPFDLESIHLTENIEDSKSFDNRDSSLYPVVPEMSFDN</sequence>
<reference evidence="1" key="1">
    <citation type="submission" date="2021-06" db="EMBL/GenBank/DDBJ databases">
        <authorList>
            <person name="Kallberg Y."/>
            <person name="Tangrot J."/>
            <person name="Rosling A."/>
        </authorList>
    </citation>
    <scope>NUCLEOTIDE SEQUENCE</scope>
    <source>
        <strain evidence="1">AZ414A</strain>
    </source>
</reference>
<comment type="caution">
    <text evidence="1">The sequence shown here is derived from an EMBL/GenBank/DDBJ whole genome shotgun (WGS) entry which is preliminary data.</text>
</comment>
<dbReference type="AlphaFoldDB" id="A0A9N9DYP9"/>
<gene>
    <name evidence="1" type="ORF">DEBURN_LOCUS11489</name>
</gene>
<organism evidence="1 2">
    <name type="scientific">Diversispora eburnea</name>
    <dbReference type="NCBI Taxonomy" id="1213867"/>
    <lineage>
        <taxon>Eukaryota</taxon>
        <taxon>Fungi</taxon>
        <taxon>Fungi incertae sedis</taxon>
        <taxon>Mucoromycota</taxon>
        <taxon>Glomeromycotina</taxon>
        <taxon>Glomeromycetes</taxon>
        <taxon>Diversisporales</taxon>
        <taxon>Diversisporaceae</taxon>
        <taxon>Diversispora</taxon>
    </lineage>
</organism>
<evidence type="ECO:0000313" key="1">
    <source>
        <dbReference type="EMBL" id="CAG8652140.1"/>
    </source>
</evidence>
<accession>A0A9N9DYP9</accession>
<dbReference type="Proteomes" id="UP000789706">
    <property type="component" value="Unassembled WGS sequence"/>
</dbReference>